<comment type="subcellular location">
    <subcellularLocation>
        <location evidence="1">Cell membrane</location>
        <topology evidence="1">Multi-pass membrane protein</topology>
    </subcellularLocation>
</comment>
<organism evidence="9 10">
    <name type="scientific">Tritrichomonas foetus</name>
    <dbReference type="NCBI Taxonomy" id="1144522"/>
    <lineage>
        <taxon>Eukaryota</taxon>
        <taxon>Metamonada</taxon>
        <taxon>Parabasalia</taxon>
        <taxon>Tritrichomonadida</taxon>
        <taxon>Tritrichomonadidae</taxon>
        <taxon>Tritrichomonas</taxon>
    </lineage>
</organism>
<feature type="transmembrane region" description="Helical" evidence="8">
    <location>
        <begin position="37"/>
        <end position="56"/>
    </location>
</feature>
<keyword evidence="6 8" id="KW-1133">Transmembrane helix</keyword>
<evidence type="ECO:0000256" key="4">
    <source>
        <dbReference type="ARBA" id="ARBA00022475"/>
    </source>
</evidence>
<evidence type="ECO:0000313" key="9">
    <source>
        <dbReference type="EMBL" id="OHT16707.1"/>
    </source>
</evidence>
<accession>A0A1J4KZM9</accession>
<dbReference type="Proteomes" id="UP000179807">
    <property type="component" value="Unassembled WGS sequence"/>
</dbReference>
<keyword evidence="3" id="KW-0813">Transport</keyword>
<reference evidence="9" key="1">
    <citation type="submission" date="2016-10" db="EMBL/GenBank/DDBJ databases">
        <authorList>
            <person name="Benchimol M."/>
            <person name="Almeida L.G."/>
            <person name="Vasconcelos A.T."/>
            <person name="Perreira-Neves A."/>
            <person name="Rosa I.A."/>
            <person name="Tasca T."/>
            <person name="Bogo M.R."/>
            <person name="de Souza W."/>
        </authorList>
    </citation>
    <scope>NUCLEOTIDE SEQUENCE [LARGE SCALE GENOMIC DNA]</scope>
    <source>
        <strain evidence="9">K</strain>
    </source>
</reference>
<dbReference type="VEuPathDB" id="TrichDB:TRFO_12963"/>
<feature type="transmembrane region" description="Helical" evidence="8">
    <location>
        <begin position="245"/>
        <end position="266"/>
    </location>
</feature>
<proteinExistence type="inferred from homology"/>
<evidence type="ECO:0000256" key="1">
    <source>
        <dbReference type="ARBA" id="ARBA00004651"/>
    </source>
</evidence>
<name>A0A1J4KZM9_9EUKA</name>
<evidence type="ECO:0000256" key="5">
    <source>
        <dbReference type="ARBA" id="ARBA00022692"/>
    </source>
</evidence>
<feature type="transmembrane region" description="Helical" evidence="8">
    <location>
        <begin position="183"/>
        <end position="203"/>
    </location>
</feature>
<feature type="transmembrane region" description="Helical" evidence="8">
    <location>
        <begin position="100"/>
        <end position="121"/>
    </location>
</feature>
<dbReference type="AlphaFoldDB" id="A0A1J4KZM9"/>
<evidence type="ECO:0000256" key="7">
    <source>
        <dbReference type="ARBA" id="ARBA00023136"/>
    </source>
</evidence>
<dbReference type="GO" id="GO:0055085">
    <property type="term" value="P:transmembrane transport"/>
    <property type="evidence" value="ECO:0007669"/>
    <property type="project" value="InterPro"/>
</dbReference>
<dbReference type="Pfam" id="PF03547">
    <property type="entry name" value="Mem_trans"/>
    <property type="match status" value="1"/>
</dbReference>
<keyword evidence="4" id="KW-1003">Cell membrane</keyword>
<dbReference type="InterPro" id="IPR004776">
    <property type="entry name" value="Mem_transp_PIN-like"/>
</dbReference>
<dbReference type="GeneID" id="94831654"/>
<gene>
    <name evidence="9" type="ORF">TRFO_12963</name>
</gene>
<dbReference type="InterPro" id="IPR038770">
    <property type="entry name" value="Na+/solute_symporter_sf"/>
</dbReference>
<dbReference type="OrthoDB" id="2133778at2759"/>
<dbReference type="PANTHER" id="PTHR36838">
    <property type="entry name" value="AUXIN EFFLUX CARRIER FAMILY PROTEIN"/>
    <property type="match status" value="1"/>
</dbReference>
<keyword evidence="10" id="KW-1185">Reference proteome</keyword>
<dbReference type="RefSeq" id="XP_068369843.1">
    <property type="nucleotide sequence ID" value="XM_068496950.1"/>
</dbReference>
<dbReference type="Gene3D" id="1.20.1530.20">
    <property type="match status" value="1"/>
</dbReference>
<dbReference type="PANTHER" id="PTHR36838:SF3">
    <property type="entry name" value="TRANSPORTER AUXIN EFFLUX CARRIER EC FAMILY"/>
    <property type="match status" value="1"/>
</dbReference>
<dbReference type="EMBL" id="MLAK01000078">
    <property type="protein sequence ID" value="OHT16707.1"/>
    <property type="molecule type" value="Genomic_DNA"/>
</dbReference>
<evidence type="ECO:0000313" key="10">
    <source>
        <dbReference type="Proteomes" id="UP000179807"/>
    </source>
</evidence>
<keyword evidence="7 8" id="KW-0472">Membrane</keyword>
<feature type="transmembrane region" description="Helical" evidence="8">
    <location>
        <begin position="215"/>
        <end position="233"/>
    </location>
</feature>
<dbReference type="GO" id="GO:0005886">
    <property type="term" value="C:plasma membrane"/>
    <property type="evidence" value="ECO:0007669"/>
    <property type="project" value="UniProtKB-SubCell"/>
</dbReference>
<protein>
    <submittedName>
        <fullName evidence="9">Auxin Efflux Carrier family protein</fullName>
    </submittedName>
</protein>
<sequence length="334" mass="37819">MVDYLQVAQSGISMLITILIGYFVNKFKLMDYKAVDHINVFLLKICYLPMIMRVIAVNDIRHLSIMPFVVGICGNLSTHIFFLIIFLFPFKKKFKMYLSSVLPSVYINYLIVGFPIFNAIWPENENVMITVICLSNDLISVPIYLFLSNIYNIRKENQKHKEAFDGQEVKFSFRIFLQIGKRVITNPIIIGIVLGFVYSATGWKLCTFLDSFLKSFGNSVLALCLYCVGGFLSQHSLIACNWIHFVACLLVRHVVMPGFVALYSYLFGLSGKLSRQCVIMSCLPSATASYILSTNAGVGAGLSSTMIFWTTIFCVPFMLGWLFTFNALNIFPEQ</sequence>
<feature type="transmembrane region" description="Helical" evidence="8">
    <location>
        <begin position="306"/>
        <end position="328"/>
    </location>
</feature>
<evidence type="ECO:0000256" key="8">
    <source>
        <dbReference type="SAM" id="Phobius"/>
    </source>
</evidence>
<evidence type="ECO:0000256" key="6">
    <source>
        <dbReference type="ARBA" id="ARBA00022989"/>
    </source>
</evidence>
<feature type="transmembrane region" description="Helical" evidence="8">
    <location>
        <begin position="6"/>
        <end position="25"/>
    </location>
</feature>
<feature type="transmembrane region" description="Helical" evidence="8">
    <location>
        <begin position="127"/>
        <end position="147"/>
    </location>
</feature>
<comment type="caution">
    <text evidence="9">The sequence shown here is derived from an EMBL/GenBank/DDBJ whole genome shotgun (WGS) entry which is preliminary data.</text>
</comment>
<evidence type="ECO:0000256" key="3">
    <source>
        <dbReference type="ARBA" id="ARBA00022448"/>
    </source>
</evidence>
<feature type="transmembrane region" description="Helical" evidence="8">
    <location>
        <begin position="68"/>
        <end position="88"/>
    </location>
</feature>
<evidence type="ECO:0000256" key="2">
    <source>
        <dbReference type="ARBA" id="ARBA00010145"/>
    </source>
</evidence>
<keyword evidence="5 8" id="KW-0812">Transmembrane</keyword>
<comment type="similarity">
    <text evidence="2">Belongs to the auxin efflux carrier (TC 2.A.69) family.</text>
</comment>